<name>A0A812T719_9DINO</name>
<dbReference type="Proteomes" id="UP000604046">
    <property type="component" value="Unassembled WGS sequence"/>
</dbReference>
<proteinExistence type="predicted"/>
<evidence type="ECO:0000313" key="1">
    <source>
        <dbReference type="EMBL" id="CAE7509154.1"/>
    </source>
</evidence>
<dbReference type="EMBL" id="CAJNDS010002519">
    <property type="protein sequence ID" value="CAE7509154.1"/>
    <property type="molecule type" value="Genomic_DNA"/>
</dbReference>
<keyword evidence="2" id="KW-1185">Reference proteome</keyword>
<organism evidence="1 2">
    <name type="scientific">Symbiodinium natans</name>
    <dbReference type="NCBI Taxonomy" id="878477"/>
    <lineage>
        <taxon>Eukaryota</taxon>
        <taxon>Sar</taxon>
        <taxon>Alveolata</taxon>
        <taxon>Dinophyceae</taxon>
        <taxon>Suessiales</taxon>
        <taxon>Symbiodiniaceae</taxon>
        <taxon>Symbiodinium</taxon>
    </lineage>
</organism>
<comment type="caution">
    <text evidence="1">The sequence shown here is derived from an EMBL/GenBank/DDBJ whole genome shotgun (WGS) entry which is preliminary data.</text>
</comment>
<dbReference type="AlphaFoldDB" id="A0A812T719"/>
<reference evidence="1" key="1">
    <citation type="submission" date="2021-02" db="EMBL/GenBank/DDBJ databases">
        <authorList>
            <person name="Dougan E. K."/>
            <person name="Rhodes N."/>
            <person name="Thang M."/>
            <person name="Chan C."/>
        </authorList>
    </citation>
    <scope>NUCLEOTIDE SEQUENCE</scope>
</reference>
<accession>A0A812T719</accession>
<evidence type="ECO:0000313" key="2">
    <source>
        <dbReference type="Proteomes" id="UP000604046"/>
    </source>
</evidence>
<gene>
    <name evidence="1" type="ORF">SNAT2548_LOCUS28512</name>
</gene>
<sequence>MVPAFAGNLPLSEQKELPACWPFLMLAAGEVGGRWSSLLSYLAAPVFVFLALGMVGPFGSVEPDESEPGEAPVSWRCNARGDESYLAVPSSDTFLEDAEDAESALSGAVSTR</sequence>
<protein>
    <submittedName>
        <fullName evidence="1">Uncharacterized protein</fullName>
    </submittedName>
</protein>